<comment type="similarity">
    <text evidence="1">Belongs to the protein kinase superfamily. STE Ser/Thr protein kinase family. STE20 subfamily.</text>
</comment>
<evidence type="ECO:0000259" key="5">
    <source>
        <dbReference type="PROSITE" id="PS50011"/>
    </source>
</evidence>
<dbReference type="PROSITE" id="PS50011">
    <property type="entry name" value="PROTEIN_KINASE_DOM"/>
    <property type="match status" value="1"/>
</dbReference>
<dbReference type="PANTHER" id="PTHR45832">
    <property type="entry name" value="SERINE/THREONINE-PROTEIN KINASE SAMKA-RELATED-RELATED"/>
    <property type="match status" value="1"/>
</dbReference>
<dbReference type="GO" id="GO:0005524">
    <property type="term" value="F:ATP binding"/>
    <property type="evidence" value="ECO:0007669"/>
    <property type="project" value="UniProtKB-KW"/>
</dbReference>
<evidence type="ECO:0000313" key="6">
    <source>
        <dbReference type="EMBL" id="CAE0681559.1"/>
    </source>
</evidence>
<protein>
    <recommendedName>
        <fullName evidence="5">Protein kinase domain-containing protein</fullName>
    </recommendedName>
</protein>
<organism evidence="6">
    <name type="scientific">Lotharella globosa</name>
    <dbReference type="NCBI Taxonomy" id="91324"/>
    <lineage>
        <taxon>Eukaryota</taxon>
        <taxon>Sar</taxon>
        <taxon>Rhizaria</taxon>
        <taxon>Cercozoa</taxon>
        <taxon>Chlorarachniophyceae</taxon>
        <taxon>Lotharella</taxon>
    </lineage>
</organism>
<reference evidence="6" key="1">
    <citation type="submission" date="2021-01" db="EMBL/GenBank/DDBJ databases">
        <authorList>
            <person name="Corre E."/>
            <person name="Pelletier E."/>
            <person name="Niang G."/>
            <person name="Scheremetjew M."/>
            <person name="Finn R."/>
            <person name="Kale V."/>
            <person name="Holt S."/>
            <person name="Cochrane G."/>
            <person name="Meng A."/>
            <person name="Brown T."/>
            <person name="Cohen L."/>
        </authorList>
    </citation>
    <scope>NUCLEOTIDE SEQUENCE</scope>
    <source>
        <strain evidence="6">CCCM811</strain>
    </source>
</reference>
<feature type="compositionally biased region" description="Basic and acidic residues" evidence="4">
    <location>
        <begin position="23"/>
        <end position="37"/>
    </location>
</feature>
<dbReference type="EMBL" id="HBIV01047992">
    <property type="protein sequence ID" value="CAE0681559.1"/>
    <property type="molecule type" value="Transcribed_RNA"/>
</dbReference>
<evidence type="ECO:0000256" key="1">
    <source>
        <dbReference type="ARBA" id="ARBA00008874"/>
    </source>
</evidence>
<dbReference type="Pfam" id="PF00069">
    <property type="entry name" value="Pkinase"/>
    <property type="match status" value="1"/>
</dbReference>
<accession>A0A7S3ZFD9</accession>
<dbReference type="InterPro" id="IPR051931">
    <property type="entry name" value="PAK3-like"/>
</dbReference>
<evidence type="ECO:0000256" key="3">
    <source>
        <dbReference type="ARBA" id="ARBA00022840"/>
    </source>
</evidence>
<dbReference type="SUPFAM" id="SSF56112">
    <property type="entry name" value="Protein kinase-like (PK-like)"/>
    <property type="match status" value="1"/>
</dbReference>
<dbReference type="Gene3D" id="1.10.510.10">
    <property type="entry name" value="Transferase(Phosphotransferase) domain 1"/>
    <property type="match status" value="1"/>
</dbReference>
<feature type="region of interest" description="Disordered" evidence="4">
    <location>
        <begin position="1"/>
        <end position="42"/>
    </location>
</feature>
<dbReference type="AlphaFoldDB" id="A0A7S3ZFD9"/>
<dbReference type="PANTHER" id="PTHR45832:SF22">
    <property type="entry name" value="SERINE_THREONINE-PROTEIN KINASE SAMKA-RELATED"/>
    <property type="match status" value="1"/>
</dbReference>
<dbReference type="InterPro" id="IPR000719">
    <property type="entry name" value="Prot_kinase_dom"/>
</dbReference>
<name>A0A7S3ZFD9_9EUKA</name>
<evidence type="ECO:0000256" key="2">
    <source>
        <dbReference type="ARBA" id="ARBA00022741"/>
    </source>
</evidence>
<sequence length="371" mass="41806">MGAGSCHFGSRRSCPSIFSTSSETRRTSTTKEKDSKTKSKTTTSVSKTFTSEVWKQKTRFILSGEGIVEDVYCRGALLGEGKYLQLFKAKPSFLEDTEMCLYIVRAEVADEYLPYTSRVNKMLEILPPHANVVFSRSWEGPDKSKRLWRATEYCAGGSMKDVRSLGRLSEQHIAHALYCCVKALIHLHAHGVIHGSVSSYNLLMTSKFEVKLADLGVHDRFVPMPEDVKFVDFLELKGWTRNPEWIPPEGFNGEKATSKADIWALGITCLELANGGPPLDGMPLREIAEERIKHAPPQLINSEECTWSEIYQDFVRSCLIKNPNLRPTAEQLLCHDFLNLRNWSNMNGKSRSLSDVNAMCPRRSQIATSVY</sequence>
<gene>
    <name evidence="6" type="ORF">LGLO00237_LOCUS33346</name>
</gene>
<keyword evidence="3" id="KW-0067">ATP-binding</keyword>
<feature type="domain" description="Protein kinase" evidence="5">
    <location>
        <begin position="72"/>
        <end position="338"/>
    </location>
</feature>
<dbReference type="InterPro" id="IPR011009">
    <property type="entry name" value="Kinase-like_dom_sf"/>
</dbReference>
<evidence type="ECO:0000256" key="4">
    <source>
        <dbReference type="SAM" id="MobiDB-lite"/>
    </source>
</evidence>
<proteinExistence type="inferred from homology"/>
<dbReference type="GO" id="GO:0004672">
    <property type="term" value="F:protein kinase activity"/>
    <property type="evidence" value="ECO:0007669"/>
    <property type="project" value="InterPro"/>
</dbReference>
<keyword evidence="2" id="KW-0547">Nucleotide-binding</keyword>